<keyword evidence="13" id="KW-0411">Iron-sulfur</keyword>
<dbReference type="KEGG" id="mflg:ABS361_14670"/>
<comment type="cofactor">
    <cofactor evidence="1">
        <name>FMN</name>
        <dbReference type="ChEBI" id="CHEBI:58210"/>
    </cofactor>
</comment>
<sequence>MNAPTRSPEMVPLLPDNAPFNPEQRAWLNGFFAGLVGFDAGTAMPMALAGGDGVAPPSAAELDDGAPWHDPAMPIDERMALAEGKPVARKLMAAMAQQDCGQCGYVCETYAKALAEGAETKLNLCAPGGKDTHRAVKRLMEEVAVGATTSSGPAAAPPVAAPEPAPKPSALPGYSRETPVEATFVSATRLNGEGSAKETLHVVWRLPDGLDYVPGDSFGVFPQNDPALVDAILDALAMPADFPVADKTVRLALIEDYALSPAPDMLFQLVSYITGGDKRRQARELASGGDPFGDAATLDVLAALEHFPGLRVDPEAFLECLEPLQPRLYSISSSPKTTPGELTLTVDVVRYPVGDRTRLGVASTSIADRWRPGDKVKVFVSKAHGFALPADGAIPIVMVGPGTGIAPFRSFLHERVACKAPGDAWLFFGHQREATDFFYRDEFEAMLADARLTRLSTAWSRDAGPKTYVQDRMREAGAELFAWLERGAHVYVCGDAKRMAADVDRALAEIVAAHGGLSAEDAKAYVKRLASAGRYQRDVY</sequence>
<dbReference type="InterPro" id="IPR017938">
    <property type="entry name" value="Riboflavin_synthase-like_b-brl"/>
</dbReference>
<dbReference type="InterPro" id="IPR039261">
    <property type="entry name" value="FNR_nucleotide-bd"/>
</dbReference>
<evidence type="ECO:0000256" key="15">
    <source>
        <dbReference type="ARBA" id="ARBA00052219"/>
    </source>
</evidence>
<dbReference type="CDD" id="cd06199">
    <property type="entry name" value="SiR"/>
    <property type="match status" value="1"/>
</dbReference>
<dbReference type="EC" id="1.8.1.2" evidence="3"/>
<evidence type="ECO:0000259" key="17">
    <source>
        <dbReference type="PROSITE" id="PS51384"/>
    </source>
</evidence>
<dbReference type="PROSITE" id="PS51656">
    <property type="entry name" value="4FE4S"/>
    <property type="match status" value="1"/>
</dbReference>
<keyword evidence="11 19" id="KW-0560">Oxidoreductase</keyword>
<dbReference type="EMBL" id="CP158568">
    <property type="protein sequence ID" value="XBY43331.1"/>
    <property type="molecule type" value="Genomic_DNA"/>
</dbReference>
<evidence type="ECO:0000256" key="3">
    <source>
        <dbReference type="ARBA" id="ARBA00012604"/>
    </source>
</evidence>
<dbReference type="GO" id="GO:0019344">
    <property type="term" value="P:cysteine biosynthetic process"/>
    <property type="evidence" value="ECO:0007669"/>
    <property type="project" value="UniProtKB-KW"/>
</dbReference>
<keyword evidence="14" id="KW-0028">Amino-acid biosynthesis</keyword>
<dbReference type="InterPro" id="IPR023173">
    <property type="entry name" value="NADPH_Cyt_P450_Rdtase_alpha"/>
</dbReference>
<evidence type="ECO:0000256" key="10">
    <source>
        <dbReference type="ARBA" id="ARBA00022982"/>
    </source>
</evidence>
<gene>
    <name evidence="19" type="ORF">ABS361_14670</name>
</gene>
<dbReference type="Gene3D" id="1.20.990.10">
    <property type="entry name" value="NADPH-cytochrome p450 Reductase, Chain A, domain 3"/>
    <property type="match status" value="1"/>
</dbReference>
<dbReference type="GO" id="GO:0046872">
    <property type="term" value="F:metal ion binding"/>
    <property type="evidence" value="ECO:0007669"/>
    <property type="project" value="UniProtKB-KW"/>
</dbReference>
<feature type="compositionally biased region" description="Pro residues" evidence="16">
    <location>
        <begin position="155"/>
        <end position="169"/>
    </location>
</feature>
<evidence type="ECO:0000256" key="13">
    <source>
        <dbReference type="ARBA" id="ARBA00023014"/>
    </source>
</evidence>
<keyword evidence="6" id="KW-0288">FMN</keyword>
<keyword evidence="12" id="KW-0408">Iron</keyword>
<dbReference type="GO" id="GO:0010181">
    <property type="term" value="F:FMN binding"/>
    <property type="evidence" value="ECO:0007669"/>
    <property type="project" value="TreeGrafter"/>
</dbReference>
<keyword evidence="4" id="KW-0004">4Fe-4S</keyword>
<feature type="region of interest" description="Disordered" evidence="16">
    <location>
        <begin position="147"/>
        <end position="174"/>
    </location>
</feature>
<name>A0AAU7X5G7_9HYPH</name>
<protein>
    <recommendedName>
        <fullName evidence="3">assimilatory sulfite reductase (NADPH)</fullName>
        <ecNumber evidence="3">1.8.1.2</ecNumber>
    </recommendedName>
</protein>
<organism evidence="19">
    <name type="scientific">Methyloraptor flagellatus</name>
    <dbReference type="NCBI Taxonomy" id="3162530"/>
    <lineage>
        <taxon>Bacteria</taxon>
        <taxon>Pseudomonadati</taxon>
        <taxon>Pseudomonadota</taxon>
        <taxon>Alphaproteobacteria</taxon>
        <taxon>Hyphomicrobiales</taxon>
        <taxon>Ancalomicrobiaceae</taxon>
        <taxon>Methyloraptor</taxon>
    </lineage>
</organism>
<evidence type="ECO:0000256" key="6">
    <source>
        <dbReference type="ARBA" id="ARBA00022643"/>
    </source>
</evidence>
<dbReference type="InterPro" id="IPR017927">
    <property type="entry name" value="FAD-bd_FR_type"/>
</dbReference>
<dbReference type="InterPro" id="IPR007202">
    <property type="entry name" value="4Fe-4S_dom"/>
</dbReference>
<dbReference type="InterPro" id="IPR001433">
    <property type="entry name" value="OxRdtase_FAD/NAD-bd"/>
</dbReference>
<dbReference type="SUPFAM" id="SSF52343">
    <property type="entry name" value="Ferredoxin reductase-like, C-terminal NADP-linked domain"/>
    <property type="match status" value="1"/>
</dbReference>
<dbReference type="FunFam" id="3.40.50.80:FF:000001">
    <property type="entry name" value="NADPH--cytochrome P450 reductase 1"/>
    <property type="match status" value="1"/>
</dbReference>
<feature type="domain" description="FAD-binding FR-type" evidence="17">
    <location>
        <begin position="177"/>
        <end position="389"/>
    </location>
</feature>
<evidence type="ECO:0000259" key="18">
    <source>
        <dbReference type="PROSITE" id="PS51656"/>
    </source>
</evidence>
<reference evidence="19" key="1">
    <citation type="submission" date="2024-06" db="EMBL/GenBank/DDBJ databases">
        <title>Methylostella associata gen. nov., sp. nov., a novel Ancalomicrobiaceae-affiliated facultatively methylotrophic bacteria that feed on methanotrophs of the genus Methylococcus.</title>
        <authorList>
            <person name="Saltykova V."/>
            <person name="Danilova O.V."/>
            <person name="Oshkin I.Y."/>
            <person name="Belova S.E."/>
            <person name="Pimenov N.V."/>
            <person name="Dedysh S.N."/>
        </authorList>
    </citation>
    <scope>NUCLEOTIDE SEQUENCE</scope>
    <source>
        <strain evidence="19">S20</strain>
    </source>
</reference>
<evidence type="ECO:0000313" key="19">
    <source>
        <dbReference type="EMBL" id="XBY43331.1"/>
    </source>
</evidence>
<keyword evidence="14" id="KW-0198">Cysteine biosynthesis</keyword>
<evidence type="ECO:0000256" key="1">
    <source>
        <dbReference type="ARBA" id="ARBA00001917"/>
    </source>
</evidence>
<dbReference type="Pfam" id="PF00175">
    <property type="entry name" value="NAD_binding_1"/>
    <property type="match status" value="1"/>
</dbReference>
<dbReference type="InterPro" id="IPR003097">
    <property type="entry name" value="CysJ-like_FAD-binding"/>
</dbReference>
<dbReference type="AlphaFoldDB" id="A0AAU7X5G7"/>
<evidence type="ECO:0000256" key="2">
    <source>
        <dbReference type="ARBA" id="ARBA00001974"/>
    </source>
</evidence>
<dbReference type="Gene3D" id="1.10.15.40">
    <property type="entry name" value="Electron transport complex subunit B, putative Fe-S cluster"/>
    <property type="match status" value="1"/>
</dbReference>
<keyword evidence="7" id="KW-0479">Metal-binding</keyword>
<dbReference type="PANTHER" id="PTHR19384:SF128">
    <property type="entry name" value="NADPH OXIDOREDUCTASE A"/>
    <property type="match status" value="1"/>
</dbReference>
<evidence type="ECO:0000256" key="5">
    <source>
        <dbReference type="ARBA" id="ARBA00022630"/>
    </source>
</evidence>
<proteinExistence type="predicted"/>
<dbReference type="GO" id="GO:0005829">
    <property type="term" value="C:cytosol"/>
    <property type="evidence" value="ECO:0007669"/>
    <property type="project" value="TreeGrafter"/>
</dbReference>
<evidence type="ECO:0000256" key="9">
    <source>
        <dbReference type="ARBA" id="ARBA00022857"/>
    </source>
</evidence>
<evidence type="ECO:0000256" key="14">
    <source>
        <dbReference type="ARBA" id="ARBA00023192"/>
    </source>
</evidence>
<dbReference type="PRINTS" id="PR00371">
    <property type="entry name" value="FPNCR"/>
</dbReference>
<evidence type="ECO:0000256" key="8">
    <source>
        <dbReference type="ARBA" id="ARBA00022827"/>
    </source>
</evidence>
<keyword evidence="10" id="KW-0813">Transport</keyword>
<dbReference type="GO" id="GO:0004783">
    <property type="term" value="F:sulfite reductase (NADPH) activity"/>
    <property type="evidence" value="ECO:0007669"/>
    <property type="project" value="UniProtKB-EC"/>
</dbReference>
<dbReference type="NCBIfam" id="NF004859">
    <property type="entry name" value="PRK06214.1"/>
    <property type="match status" value="1"/>
</dbReference>
<accession>A0AAU7X5G7</accession>
<comment type="catalytic activity">
    <reaction evidence="15">
        <text>hydrogen sulfide + 3 NADP(+) + 3 H2O = sulfite + 3 NADPH + 4 H(+)</text>
        <dbReference type="Rhea" id="RHEA:13801"/>
        <dbReference type="ChEBI" id="CHEBI:15377"/>
        <dbReference type="ChEBI" id="CHEBI:15378"/>
        <dbReference type="ChEBI" id="CHEBI:17359"/>
        <dbReference type="ChEBI" id="CHEBI:29919"/>
        <dbReference type="ChEBI" id="CHEBI:57783"/>
        <dbReference type="ChEBI" id="CHEBI:58349"/>
        <dbReference type="EC" id="1.8.1.2"/>
    </reaction>
</comment>
<dbReference type="GO" id="GO:0051539">
    <property type="term" value="F:4 iron, 4 sulfur cluster binding"/>
    <property type="evidence" value="ECO:0007669"/>
    <property type="project" value="UniProtKB-KW"/>
</dbReference>
<comment type="cofactor">
    <cofactor evidence="2">
        <name>FAD</name>
        <dbReference type="ChEBI" id="CHEBI:57692"/>
    </cofactor>
</comment>
<dbReference type="InterPro" id="IPR001709">
    <property type="entry name" value="Flavoprot_Pyr_Nucl_cyt_Rdtase"/>
</dbReference>
<evidence type="ECO:0000256" key="12">
    <source>
        <dbReference type="ARBA" id="ARBA00023004"/>
    </source>
</evidence>
<evidence type="ECO:0000256" key="4">
    <source>
        <dbReference type="ARBA" id="ARBA00022485"/>
    </source>
</evidence>
<dbReference type="PROSITE" id="PS51384">
    <property type="entry name" value="FAD_FR"/>
    <property type="match status" value="1"/>
</dbReference>
<keyword evidence="5" id="KW-0285">Flavoprotein</keyword>
<dbReference type="GO" id="GO:0050660">
    <property type="term" value="F:flavin adenine dinucleotide binding"/>
    <property type="evidence" value="ECO:0007669"/>
    <property type="project" value="TreeGrafter"/>
</dbReference>
<evidence type="ECO:0000256" key="16">
    <source>
        <dbReference type="SAM" id="MobiDB-lite"/>
    </source>
</evidence>
<dbReference type="RefSeq" id="WP_407048431.1">
    <property type="nucleotide sequence ID" value="NZ_CP158568.1"/>
</dbReference>
<keyword evidence="9" id="KW-0521">NADP</keyword>
<evidence type="ECO:0000256" key="7">
    <source>
        <dbReference type="ARBA" id="ARBA00022723"/>
    </source>
</evidence>
<dbReference type="Gene3D" id="2.40.30.10">
    <property type="entry name" value="Translation factors"/>
    <property type="match status" value="1"/>
</dbReference>
<dbReference type="PANTHER" id="PTHR19384">
    <property type="entry name" value="NITRIC OXIDE SYNTHASE-RELATED"/>
    <property type="match status" value="1"/>
</dbReference>
<dbReference type="SUPFAM" id="SSF63380">
    <property type="entry name" value="Riboflavin synthase domain-like"/>
    <property type="match status" value="1"/>
</dbReference>
<dbReference type="Pfam" id="PF00667">
    <property type="entry name" value="FAD_binding_1"/>
    <property type="match status" value="1"/>
</dbReference>
<evidence type="ECO:0000256" key="11">
    <source>
        <dbReference type="ARBA" id="ARBA00023002"/>
    </source>
</evidence>
<feature type="domain" description="4Fe-4S" evidence="18">
    <location>
        <begin position="83"/>
        <end position="142"/>
    </location>
</feature>
<dbReference type="Gene3D" id="3.40.50.80">
    <property type="entry name" value="Nucleotide-binding domain of ferredoxin-NADP reductase (FNR) module"/>
    <property type="match status" value="1"/>
</dbReference>
<keyword evidence="8" id="KW-0274">FAD</keyword>
<keyword evidence="10" id="KW-0249">Electron transport</keyword>